<name>A9BAC5_PROM4</name>
<evidence type="ECO:0000313" key="3">
    <source>
        <dbReference type="Proteomes" id="UP000000788"/>
    </source>
</evidence>
<dbReference type="PANTHER" id="PTHR33833:SF3">
    <property type="entry name" value="YCF49-LIKE PROTEIN"/>
    <property type="match status" value="1"/>
</dbReference>
<keyword evidence="3" id="KW-1185">Reference proteome</keyword>
<dbReference type="RefSeq" id="WP_012195409.1">
    <property type="nucleotide sequence ID" value="NC_009976.1"/>
</dbReference>
<dbReference type="PANTHER" id="PTHR33833">
    <property type="entry name" value="NUCLEOLAR-LIKE PROTEIN-RELATED"/>
    <property type="match status" value="1"/>
</dbReference>
<reference evidence="2 3" key="1">
    <citation type="journal article" date="2007" name="PLoS Genet.">
        <title>Patterns and implications of gene gain and loss in the evolution of Prochlorococcus.</title>
        <authorList>
            <person name="Kettler G.C."/>
            <person name="Martiny A.C."/>
            <person name="Huang K."/>
            <person name="Zucker J."/>
            <person name="Coleman M.L."/>
            <person name="Rodrigue S."/>
            <person name="Chen F."/>
            <person name="Lapidus A."/>
            <person name="Ferriera S."/>
            <person name="Johnson J."/>
            <person name="Steglich C."/>
            <person name="Church G.M."/>
            <person name="Richardson P."/>
            <person name="Chisholm S.W."/>
        </authorList>
    </citation>
    <scope>NUCLEOTIDE SEQUENCE [LARGE SCALE GENOMIC DNA]</scope>
    <source>
        <strain evidence="3">MIT 9211</strain>
    </source>
</reference>
<dbReference type="Pfam" id="PF10693">
    <property type="entry name" value="DUF2499"/>
    <property type="match status" value="1"/>
</dbReference>
<dbReference type="OrthoDB" id="425248at2"/>
<feature type="transmembrane region" description="Helical" evidence="1">
    <location>
        <begin position="67"/>
        <end position="93"/>
    </location>
</feature>
<sequence>MHALSLGTWTIHLATLIEWTLAIFLISLLGKRTSNKAYNWLAIAMLPNLASAMAAITWHIYDNSEKLMGLVVIQAILTTLGNISLAAAAWNLLRFDQRKA</sequence>
<dbReference type="KEGG" id="pmj:P9211_08561"/>
<dbReference type="STRING" id="93059.P9211_08561"/>
<gene>
    <name evidence="2" type="ordered locus">P9211_08561</name>
</gene>
<organism evidence="2 3">
    <name type="scientific">Prochlorococcus marinus (strain MIT 9211)</name>
    <dbReference type="NCBI Taxonomy" id="93059"/>
    <lineage>
        <taxon>Bacteria</taxon>
        <taxon>Bacillati</taxon>
        <taxon>Cyanobacteriota</taxon>
        <taxon>Cyanophyceae</taxon>
        <taxon>Synechococcales</taxon>
        <taxon>Prochlorococcaceae</taxon>
        <taxon>Prochlorococcus</taxon>
    </lineage>
</organism>
<evidence type="ECO:0008006" key="4">
    <source>
        <dbReference type="Google" id="ProtNLM"/>
    </source>
</evidence>
<feature type="transmembrane region" description="Helical" evidence="1">
    <location>
        <begin position="40"/>
        <end position="61"/>
    </location>
</feature>
<keyword evidence="1" id="KW-0812">Transmembrane</keyword>
<evidence type="ECO:0000256" key="1">
    <source>
        <dbReference type="SAM" id="Phobius"/>
    </source>
</evidence>
<dbReference type="HOGENOM" id="CLU_093295_2_0_3"/>
<proteinExistence type="predicted"/>
<dbReference type="InterPro" id="IPR019634">
    <property type="entry name" value="Uncharacterised_Ycf49"/>
</dbReference>
<dbReference type="eggNOG" id="ENOG5032RQE">
    <property type="taxonomic scope" value="Bacteria"/>
</dbReference>
<evidence type="ECO:0000313" key="2">
    <source>
        <dbReference type="EMBL" id="ABX08787.1"/>
    </source>
</evidence>
<dbReference type="Proteomes" id="UP000000788">
    <property type="component" value="Chromosome"/>
</dbReference>
<dbReference type="AlphaFoldDB" id="A9BAC5"/>
<protein>
    <recommendedName>
        <fullName evidence="4">DUF2499 domain-containing protein</fullName>
    </recommendedName>
</protein>
<keyword evidence="1" id="KW-1133">Transmembrane helix</keyword>
<feature type="transmembrane region" description="Helical" evidence="1">
    <location>
        <begin position="6"/>
        <end position="28"/>
    </location>
</feature>
<dbReference type="EMBL" id="CP000878">
    <property type="protein sequence ID" value="ABX08787.1"/>
    <property type="molecule type" value="Genomic_DNA"/>
</dbReference>
<keyword evidence="1" id="KW-0472">Membrane</keyword>
<accession>A9BAC5</accession>